<dbReference type="AlphaFoldDB" id="A0A7R9Y974"/>
<evidence type="ECO:0000256" key="2">
    <source>
        <dbReference type="SAM" id="SignalP"/>
    </source>
</evidence>
<sequence>MRRLLVVAALLVVSECALALNVPGKMGGKAPAALRIFGRARQTRASDAEREANAHLLWSRGFARKLAISTAGIGVLAHAAAGNGALGTLEAALHHAIARSEGQRLAIWSVMGLLSSACCAVQILLNAMSIGCAGFNTYLGPWRPFFLACTVNLQVFAWRGHLASTVPGSASVAAWGSVLACSLAFLPELLALATAWRSRRSRRLRRSKVVGVGVGDAAQLFRVEFHLGKSMGCASCVDSVQRALLGQDGVVHVQAAVEAGRAECVLQVSSAAEGSHRARQLSEVLRTAGFANAVETAAPL</sequence>
<keyword evidence="1" id="KW-1133">Transmembrane helix</keyword>
<dbReference type="GO" id="GO:0046872">
    <property type="term" value="F:metal ion binding"/>
    <property type="evidence" value="ECO:0007669"/>
    <property type="project" value="InterPro"/>
</dbReference>
<name>A0A7R9Y974_9STRA</name>
<dbReference type="CDD" id="cd00371">
    <property type="entry name" value="HMA"/>
    <property type="match status" value="1"/>
</dbReference>
<accession>A0A7R9Y974</accession>
<keyword evidence="2" id="KW-0732">Signal</keyword>
<dbReference type="EMBL" id="HBEA01000753">
    <property type="protein sequence ID" value="CAD8251078.1"/>
    <property type="molecule type" value="Transcribed_RNA"/>
</dbReference>
<keyword evidence="1" id="KW-0812">Transmembrane</keyword>
<dbReference type="InterPro" id="IPR006121">
    <property type="entry name" value="HMA_dom"/>
</dbReference>
<organism evidence="3">
    <name type="scientific">Pinguiococcus pyrenoidosus</name>
    <dbReference type="NCBI Taxonomy" id="172671"/>
    <lineage>
        <taxon>Eukaryota</taxon>
        <taxon>Sar</taxon>
        <taxon>Stramenopiles</taxon>
        <taxon>Ochrophyta</taxon>
        <taxon>Pinguiophyceae</taxon>
        <taxon>Pinguiochrysidales</taxon>
        <taxon>Pinguiochrysidaceae</taxon>
        <taxon>Pinguiococcus</taxon>
    </lineage>
</organism>
<protein>
    <recommendedName>
        <fullName evidence="4">HMA domain-containing protein</fullName>
    </recommendedName>
</protein>
<reference evidence="3" key="1">
    <citation type="submission" date="2021-01" db="EMBL/GenBank/DDBJ databases">
        <authorList>
            <person name="Corre E."/>
            <person name="Pelletier E."/>
            <person name="Niang G."/>
            <person name="Scheremetjew M."/>
            <person name="Finn R."/>
            <person name="Kale V."/>
            <person name="Holt S."/>
            <person name="Cochrane G."/>
            <person name="Meng A."/>
            <person name="Brown T."/>
            <person name="Cohen L."/>
        </authorList>
    </citation>
    <scope>NUCLEOTIDE SEQUENCE</scope>
    <source>
        <strain evidence="3">CCMP2078</strain>
    </source>
</reference>
<dbReference type="Gene3D" id="3.30.70.100">
    <property type="match status" value="1"/>
</dbReference>
<feature type="transmembrane region" description="Helical" evidence="1">
    <location>
        <begin position="105"/>
        <end position="125"/>
    </location>
</feature>
<evidence type="ECO:0000256" key="1">
    <source>
        <dbReference type="SAM" id="Phobius"/>
    </source>
</evidence>
<gene>
    <name evidence="3" type="ORF">PPYR1160_LOCUS569</name>
</gene>
<feature type="transmembrane region" description="Helical" evidence="1">
    <location>
        <begin position="66"/>
        <end position="93"/>
    </location>
</feature>
<feature type="transmembrane region" description="Helical" evidence="1">
    <location>
        <begin position="172"/>
        <end position="196"/>
    </location>
</feature>
<evidence type="ECO:0008006" key="4">
    <source>
        <dbReference type="Google" id="ProtNLM"/>
    </source>
</evidence>
<feature type="signal peptide" evidence="2">
    <location>
        <begin position="1"/>
        <end position="19"/>
    </location>
</feature>
<keyword evidence="1" id="KW-0472">Membrane</keyword>
<dbReference type="SUPFAM" id="SSF55008">
    <property type="entry name" value="HMA, heavy metal-associated domain"/>
    <property type="match status" value="1"/>
</dbReference>
<dbReference type="InterPro" id="IPR036163">
    <property type="entry name" value="HMA_dom_sf"/>
</dbReference>
<feature type="chain" id="PRO_5031184763" description="HMA domain-containing protein" evidence="2">
    <location>
        <begin position="20"/>
        <end position="300"/>
    </location>
</feature>
<proteinExistence type="predicted"/>
<evidence type="ECO:0000313" key="3">
    <source>
        <dbReference type="EMBL" id="CAD8251078.1"/>
    </source>
</evidence>